<evidence type="ECO:0000313" key="3">
    <source>
        <dbReference type="Proteomes" id="UP000268823"/>
    </source>
</evidence>
<feature type="region of interest" description="Disordered" evidence="1">
    <location>
        <begin position="30"/>
        <end position="52"/>
    </location>
</feature>
<feature type="compositionally biased region" description="Basic and acidic residues" evidence="1">
    <location>
        <begin position="331"/>
        <end position="359"/>
    </location>
</feature>
<feature type="compositionally biased region" description="Polar residues" evidence="1">
    <location>
        <begin position="222"/>
        <end position="247"/>
    </location>
</feature>
<feature type="region of interest" description="Disordered" evidence="1">
    <location>
        <begin position="135"/>
        <end position="698"/>
    </location>
</feature>
<feature type="compositionally biased region" description="Polar residues" evidence="1">
    <location>
        <begin position="539"/>
        <end position="556"/>
    </location>
</feature>
<name>A0A3M7FZA9_HORWE</name>
<feature type="compositionally biased region" description="Polar residues" evidence="1">
    <location>
        <begin position="655"/>
        <end position="672"/>
    </location>
</feature>
<feature type="compositionally biased region" description="Basic and acidic residues" evidence="1">
    <location>
        <begin position="524"/>
        <end position="535"/>
    </location>
</feature>
<gene>
    <name evidence="2" type="ORF">D0861_01658</name>
</gene>
<dbReference type="AlphaFoldDB" id="A0A3M7FZA9"/>
<dbReference type="EMBL" id="QWIR01000017">
    <property type="protein sequence ID" value="RMY93916.1"/>
    <property type="molecule type" value="Genomic_DNA"/>
</dbReference>
<dbReference type="Proteomes" id="UP000268823">
    <property type="component" value="Unassembled WGS sequence"/>
</dbReference>
<feature type="compositionally biased region" description="Basic and acidic residues" evidence="1">
    <location>
        <begin position="257"/>
        <end position="268"/>
    </location>
</feature>
<feature type="compositionally biased region" description="Polar residues" evidence="1">
    <location>
        <begin position="467"/>
        <end position="494"/>
    </location>
</feature>
<organism evidence="2 3">
    <name type="scientific">Hortaea werneckii</name>
    <name type="common">Black yeast</name>
    <name type="synonym">Cladosporium werneckii</name>
    <dbReference type="NCBI Taxonomy" id="91943"/>
    <lineage>
        <taxon>Eukaryota</taxon>
        <taxon>Fungi</taxon>
        <taxon>Dikarya</taxon>
        <taxon>Ascomycota</taxon>
        <taxon>Pezizomycotina</taxon>
        <taxon>Dothideomycetes</taxon>
        <taxon>Dothideomycetidae</taxon>
        <taxon>Mycosphaerellales</taxon>
        <taxon>Teratosphaeriaceae</taxon>
        <taxon>Hortaea</taxon>
    </lineage>
</organism>
<feature type="compositionally biased region" description="Basic and acidic residues" evidence="1">
    <location>
        <begin position="30"/>
        <end position="44"/>
    </location>
</feature>
<dbReference type="VEuPathDB" id="FungiDB:BTJ68_03415"/>
<reference evidence="2 3" key="1">
    <citation type="journal article" date="2018" name="BMC Genomics">
        <title>Genomic evidence for intraspecific hybridization in a clonal and extremely halotolerant yeast.</title>
        <authorList>
            <person name="Gostincar C."/>
            <person name="Stajich J.E."/>
            <person name="Zupancic J."/>
            <person name="Zalar P."/>
            <person name="Gunde-Cimerman N."/>
        </authorList>
    </citation>
    <scope>NUCLEOTIDE SEQUENCE [LARGE SCALE GENOMIC DNA]</scope>
    <source>
        <strain evidence="2 3">EXF-2788</strain>
    </source>
</reference>
<sequence length="767" mass="81920">MMPASVEESLPSKTPAETISRWEMLRILTKARERNSHPDEEPTADKLPALDGLDLNGPVDASTIGKLNVALHALAQEQQVQQESAITEPQKQADAPSKLRSLMLPLAVAQAEQNDAVDLASGYLDPDMLFVEPSALKRSASAPSGRRGRVRSGHGSAPTSKPGQSETPDRESETTNAAARRNSRNLISGRDHVKTDFASNPLTQQGPQSTVLRSVREHGHNPTKSETGQFQGPSATQRTSPSSSTGARNFAPEGMGGDERQGQHERAIESLSQRSLPREGNKAFDSIQNPTQRPIEGIRQARMTSAPRQPPSENSSQGAGTDRLPGAVRRQQHDPFEKRLSGGKSQDRPVGDPHEKEETDQVPPLQGSRTAATHGIQNLAGHAARGTSDGLPSASDPMSALSGVGKGQLGGHQEPLLRQAGSKPAERPAVVGSQVSAAKGPAPGEPESKRDQHRATATPILSAPAVSRTNTRLDGSSGSQLRHPQIVFPSQATTIAGRRPSLARPAAPLPSNSTQRPTVPRVNLRKDLPDVHENPSRPSPQQRAAPSDPRSVQHSLRPSPPAAGKAVRGLTARPNEGKRQDADLVQPRSNIATASPFGDPQRAGPTAGNPPLARETRQSEIRTAADTHPPAPESRRRMPQANSVTENNPPAAPSPNIQTTQSPPQNPKDSNTPPEPGRIDPRKEQEDDNIEGSLPSTSLELVDGDFTADEMFELFLEGKFPRDLSSQVNSISILQLMMRGALYSAQGWLGKETRKASVAIAEGFGLL</sequence>
<evidence type="ECO:0000256" key="1">
    <source>
        <dbReference type="SAM" id="MobiDB-lite"/>
    </source>
</evidence>
<proteinExistence type="predicted"/>
<feature type="compositionally biased region" description="Basic and acidic residues" evidence="1">
    <location>
        <begin position="614"/>
        <end position="625"/>
    </location>
</feature>
<feature type="compositionally biased region" description="Polar residues" evidence="1">
    <location>
        <begin position="197"/>
        <end position="212"/>
    </location>
</feature>
<feature type="compositionally biased region" description="Low complexity" evidence="1">
    <location>
        <begin position="498"/>
        <end position="511"/>
    </location>
</feature>
<evidence type="ECO:0000313" key="2">
    <source>
        <dbReference type="EMBL" id="RMY93916.1"/>
    </source>
</evidence>
<protein>
    <submittedName>
        <fullName evidence="2">Uncharacterized protein</fullName>
    </submittedName>
</protein>
<dbReference type="OrthoDB" id="3894410at2759"/>
<feature type="compositionally biased region" description="Polar residues" evidence="1">
    <location>
        <begin position="78"/>
        <end position="90"/>
    </location>
</feature>
<feature type="region of interest" description="Disordered" evidence="1">
    <location>
        <begin position="78"/>
        <end position="97"/>
    </location>
</feature>
<accession>A0A3M7FZA9</accession>
<feature type="compositionally biased region" description="Polar residues" evidence="1">
    <location>
        <begin position="302"/>
        <end position="319"/>
    </location>
</feature>
<comment type="caution">
    <text evidence="2">The sequence shown here is derived from an EMBL/GenBank/DDBJ whole genome shotgun (WGS) entry which is preliminary data.</text>
</comment>